<accession>A0A4C1UYW9</accession>
<sequence>MRIITGNTNQVNAIRTCCEDGWHRVVDEIYNPNSTPSQRRHARACLRNNGSERSGAYGSGPLPRTVQRTKLYRSELSANDVMRRFNAVRSFRPFPRVPVLRRCDAFVTHFTAAEFRA</sequence>
<gene>
    <name evidence="1" type="ORF">EVAR_84101_1</name>
</gene>
<dbReference type="AlphaFoldDB" id="A0A4C1UYW9"/>
<proteinExistence type="predicted"/>
<organism evidence="1 2">
    <name type="scientific">Eumeta variegata</name>
    <name type="common">Bagworm moth</name>
    <name type="synonym">Eumeta japonica</name>
    <dbReference type="NCBI Taxonomy" id="151549"/>
    <lineage>
        <taxon>Eukaryota</taxon>
        <taxon>Metazoa</taxon>
        <taxon>Ecdysozoa</taxon>
        <taxon>Arthropoda</taxon>
        <taxon>Hexapoda</taxon>
        <taxon>Insecta</taxon>
        <taxon>Pterygota</taxon>
        <taxon>Neoptera</taxon>
        <taxon>Endopterygota</taxon>
        <taxon>Lepidoptera</taxon>
        <taxon>Glossata</taxon>
        <taxon>Ditrysia</taxon>
        <taxon>Tineoidea</taxon>
        <taxon>Psychidae</taxon>
        <taxon>Oiketicinae</taxon>
        <taxon>Eumeta</taxon>
    </lineage>
</organism>
<dbReference type="Proteomes" id="UP000299102">
    <property type="component" value="Unassembled WGS sequence"/>
</dbReference>
<evidence type="ECO:0000313" key="2">
    <source>
        <dbReference type="Proteomes" id="UP000299102"/>
    </source>
</evidence>
<name>A0A4C1UYW9_EUMVA</name>
<evidence type="ECO:0000313" key="1">
    <source>
        <dbReference type="EMBL" id="GBP31655.1"/>
    </source>
</evidence>
<protein>
    <submittedName>
        <fullName evidence="1">Uncharacterized protein</fullName>
    </submittedName>
</protein>
<comment type="caution">
    <text evidence="1">The sequence shown here is derived from an EMBL/GenBank/DDBJ whole genome shotgun (WGS) entry which is preliminary data.</text>
</comment>
<dbReference type="EMBL" id="BGZK01000249">
    <property type="protein sequence ID" value="GBP31655.1"/>
    <property type="molecule type" value="Genomic_DNA"/>
</dbReference>
<keyword evidence="2" id="KW-1185">Reference proteome</keyword>
<reference evidence="1 2" key="1">
    <citation type="journal article" date="2019" name="Commun. Biol.">
        <title>The bagworm genome reveals a unique fibroin gene that provides high tensile strength.</title>
        <authorList>
            <person name="Kono N."/>
            <person name="Nakamura H."/>
            <person name="Ohtoshi R."/>
            <person name="Tomita M."/>
            <person name="Numata K."/>
            <person name="Arakawa K."/>
        </authorList>
    </citation>
    <scope>NUCLEOTIDE SEQUENCE [LARGE SCALE GENOMIC DNA]</scope>
</reference>